<feature type="region of interest" description="Disordered" evidence="1">
    <location>
        <begin position="1442"/>
        <end position="1463"/>
    </location>
</feature>
<name>A0A7J7NDH9_9MAGN</name>
<feature type="compositionally biased region" description="Basic and acidic residues" evidence="1">
    <location>
        <begin position="1442"/>
        <end position="1452"/>
    </location>
</feature>
<dbReference type="EMBL" id="JACGCM010000860">
    <property type="protein sequence ID" value="KAF6165032.1"/>
    <property type="molecule type" value="Genomic_DNA"/>
</dbReference>
<dbReference type="Proteomes" id="UP000541444">
    <property type="component" value="Unassembled WGS sequence"/>
</dbReference>
<dbReference type="Pfam" id="PF10441">
    <property type="entry name" value="Urb2"/>
    <property type="match status" value="2"/>
</dbReference>
<dbReference type="InterPro" id="IPR052609">
    <property type="entry name" value="Ribosome_Biogenesis_Reg"/>
</dbReference>
<dbReference type="GO" id="GO:0005730">
    <property type="term" value="C:nucleolus"/>
    <property type="evidence" value="ECO:0007669"/>
    <property type="project" value="TreeGrafter"/>
</dbReference>
<organism evidence="3 4">
    <name type="scientific">Kingdonia uniflora</name>
    <dbReference type="NCBI Taxonomy" id="39325"/>
    <lineage>
        <taxon>Eukaryota</taxon>
        <taxon>Viridiplantae</taxon>
        <taxon>Streptophyta</taxon>
        <taxon>Embryophyta</taxon>
        <taxon>Tracheophyta</taxon>
        <taxon>Spermatophyta</taxon>
        <taxon>Magnoliopsida</taxon>
        <taxon>Ranunculales</taxon>
        <taxon>Circaeasteraceae</taxon>
        <taxon>Kingdonia</taxon>
    </lineage>
</organism>
<evidence type="ECO:0000313" key="4">
    <source>
        <dbReference type="Proteomes" id="UP000541444"/>
    </source>
</evidence>
<evidence type="ECO:0000313" key="3">
    <source>
        <dbReference type="EMBL" id="KAF6165032.1"/>
    </source>
</evidence>
<comment type="caution">
    <text evidence="3">The sequence shown here is derived from an EMBL/GenBank/DDBJ whole genome shotgun (WGS) entry which is preliminary data.</text>
</comment>
<dbReference type="OrthoDB" id="160374at2759"/>
<dbReference type="PANTHER" id="PTHR15682:SF2">
    <property type="entry name" value="UNHEALTHY RIBOSOME BIOGENESIS PROTEIN 2 HOMOLOG"/>
    <property type="match status" value="1"/>
</dbReference>
<reference evidence="3 4" key="1">
    <citation type="journal article" date="2020" name="IScience">
        <title>Genome Sequencing of the Endangered Kingdonia uniflora (Circaeasteraceae, Ranunculales) Reveals Potential Mechanisms of Evolutionary Specialization.</title>
        <authorList>
            <person name="Sun Y."/>
            <person name="Deng T."/>
            <person name="Zhang A."/>
            <person name="Moore M.J."/>
            <person name="Landis J.B."/>
            <person name="Lin N."/>
            <person name="Zhang H."/>
            <person name="Zhang X."/>
            <person name="Huang J."/>
            <person name="Zhang X."/>
            <person name="Sun H."/>
            <person name="Wang H."/>
        </authorList>
    </citation>
    <scope>NUCLEOTIDE SEQUENCE [LARGE SCALE GENOMIC DNA]</scope>
    <source>
        <strain evidence="3">TB1705</strain>
        <tissue evidence="3">Leaf</tissue>
    </source>
</reference>
<gene>
    <name evidence="3" type="ORF">GIB67_005121</name>
</gene>
<feature type="domain" description="Nucleolar 27S pre-rRNA processing Urb2/Npa2 C-terminal" evidence="2">
    <location>
        <begin position="1775"/>
        <end position="1927"/>
    </location>
</feature>
<evidence type="ECO:0000256" key="1">
    <source>
        <dbReference type="SAM" id="MobiDB-lite"/>
    </source>
</evidence>
<accession>A0A7J7NDH9</accession>
<dbReference type="InterPro" id="IPR018849">
    <property type="entry name" value="Urb2/Npa2_C"/>
</dbReference>
<sequence length="2108" mass="238062">MTKKRKLKTSPGNKRDSKTPRIVPPTIEKKKQNELIGSQFGSPWMNLDLILSLKNTKIDLQRKLELAFDFVKLSDKHGKESEGFSESVQTVSDSRLIVFLSDWVQKILSSNDDRIRVLGEKPSLDFRCWEVLKFCLEESEKLRVTLSLKQSLLQAFAWVSENVLLLLNCKELVFVVSECAGLIFSSRGKLFNANVEMWVSTVSAVFELVHKVYSDKVVDEGASYCLLKFSAMVLEFFSSFLKVHPNPKNVFPVFADKLLESSLSLLVELDVKCDGGDSSLISDLLKILEDILSNGLFHSAHLDGFLSISSTKKLSKLDNVKVVDKAKSVAMKSYHRHFFQKLGSCLVEKKMSLIEGLGDLFRLFVIRVKKQKGALMVSEDSKLTEDTNIYSTSRLDVDTSKSLFDLFVQFIEPLVLSLKSYSGADLEVQRSRLFEAYCVCKSANKTLAIFMLEKVYLRTEDTLERVHFNFLKDIYGAIFLFSSKMHLIWLSNLKIDDDKSLKILPLVAKEIIVSLGYLLEIEYEVFEDNLVNLWNILLAYSAFGLSLVDTGDKCLLTSEIAHLGCQVVNLYSELRQVSNPIFALCKAIRWFGFHDKGVETDYPGYLSSATCVKSVTTLLCSQELRVAISKAIKAIPEGQVSGCIRQLKVDILESLEWMKVSQPNDRNEELGEPHLSFQAEIIGRTLSEIYTLILDNATVTAGNSIIVGNSIKEVMASIRPSLSILVRKQTDSVNELLFFITESKSVSPIIENTASWIFLFFFRVYASCRSLYKQSMTLMPPDSSRKSSSAIGDLFTSYSGKDWMEMTYWKDEGYFHWITAPSDSLMSVIQSVSEICLRDSVIKCAPLVYVLHIMAFQRLTDLNRQIKASEFLHEKAVRLGELKLMDDSELHFCRKENKKLNKRITALRQEAMDLTSFVTGYLPLIVEKSNYISRFSSNDYKTSAGTTGQDDDSWDFGVCSASENSLPTAVWWMLCQNTDLWCIHSNEKTLNKFLSCLFQNLVSHIRNTKEVQKLKINEPENLRKVTLGQISLELLSNISFYEEKFVSRQLISRFCHALEKSAMSLFSESMSGDASMDLLPDWSKVIIKMDEMLVDQKDRHVAHCDLSDVGPDSLPFKSPYAESWMEIIACQSLLTFLCSVPKGYANLRSFPACGTHILNLERLVVLSLVDYHGKLYMHNQLELFRLFVCCRRALKWLVMAYCEKGEDGHFLPIPVLSESSFSILWLSKSVSAMVQLLNDFPEECAIQVKDTIFSLMDHTSYVFMTLSKNHSSIATHLFIYDEQPLTELDTSGGPREKDISNESAPSEAWKVVVLMAETLKEQAQSFLIYLRTNFSNLIIADLNKISSTISCFQGFLWGLACAEEKKLLRRRLAHDYKVSYCIKVFEDFVNFCLHALVVEDNGNIDTLFHDLNFHNMDNKNDSLNTEDSSKYLRKFSGDRTEVSSDLKDDQESTRNPGTIGVKSSSSRKKELKSALADRAADILIEVDSFERKYLKKPLLRSLLRGENQEIAFSIKQLFIASSAILRLKFRLFYNISLTSSIAISQFLLSEVANMADEPHPFSFVWLDGVMKYVEVLGGYISLTNSVSSNNLYVRLFDLHLKAIGRCISLQGKGATLASHEAESSRKTFRGDLWPSKLTLGHRPYSLEEFKVKVRMSFKVFINKPSEFHLSTGLQALERALVGAVEDCHLSYNIKTGGSDGGSVSSVVAAGVDCLDLVLESSSGSKRLKLVKEYIQSYIGALFNIILHLQSPLIFCKKPTCNKNGTNPDPGSVILMCVEILGKVAGKSSLFKMYPCHVGQSLHISGELFRYFLKMRSSQAPSSSSILSANHDARSLAGSHLFIINRRFSIDLFAACCRLLSTVLRHHNSDAARCISLLQDSVCVLLQCLETVDNDLIRRKGFFAWDLHEGITCASFLRRIYEERRRTGVASKLLLRKSGPYRIIQHIGDNAYVLDILGTRSKVVNIKLLTQFYGDIPSYPVPSLPDIELTDEIDEILDSCLDVVGHVELLIRWVGRSEKIRQQKEIIGSSCSHILANYIMIYSGYGPFRAGIRREIDEALRPGVYALIDVCSTDDLQQLHTVLGEGPCRSTLATLQRDYKLNFQFEGKV</sequence>
<dbReference type="PANTHER" id="PTHR15682">
    <property type="entry name" value="UNHEALTHY RIBOSOME BIOGENESIS PROTEIN 2 HOMOLOG"/>
    <property type="match status" value="1"/>
</dbReference>
<proteinExistence type="predicted"/>
<keyword evidence="4" id="KW-1185">Reference proteome</keyword>
<feature type="domain" description="Nucleolar 27S pre-rRNA processing Urb2/Npa2 C-terminal" evidence="2">
    <location>
        <begin position="2018"/>
        <end position="2107"/>
    </location>
</feature>
<feature type="region of interest" description="Disordered" evidence="1">
    <location>
        <begin position="1"/>
        <end position="22"/>
    </location>
</feature>
<protein>
    <recommendedName>
        <fullName evidence="2">Nucleolar 27S pre-rRNA processing Urb2/Npa2 C-terminal domain-containing protein</fullName>
    </recommendedName>
</protein>
<evidence type="ECO:0000259" key="2">
    <source>
        <dbReference type="Pfam" id="PF10441"/>
    </source>
</evidence>
<dbReference type="GO" id="GO:0042254">
    <property type="term" value="P:ribosome biogenesis"/>
    <property type="evidence" value="ECO:0007669"/>
    <property type="project" value="TreeGrafter"/>
</dbReference>